<reference evidence="3" key="1">
    <citation type="submission" date="2016-10" db="EMBL/GenBank/DDBJ databases">
        <authorList>
            <person name="Varghese N."/>
            <person name="Submissions S."/>
        </authorList>
    </citation>
    <scope>NUCLEOTIDE SEQUENCE [LARGE SCALE GENOMIC DNA]</scope>
    <source>
        <strain evidence="3">DSM 44234</strain>
    </source>
</reference>
<gene>
    <name evidence="2" type="ORF">SAMN04489793_0457</name>
</gene>
<keyword evidence="1" id="KW-0732">Signal</keyword>
<evidence type="ECO:0008006" key="4">
    <source>
        <dbReference type="Google" id="ProtNLM"/>
    </source>
</evidence>
<dbReference type="AlphaFoldDB" id="A0A1H4L5H7"/>
<dbReference type="OrthoDB" id="10001371at2"/>
<feature type="signal peptide" evidence="1">
    <location>
        <begin position="1"/>
        <end position="22"/>
    </location>
</feature>
<feature type="chain" id="PRO_5038530990" description="Lipoprotein LpqN" evidence="1">
    <location>
        <begin position="23"/>
        <end position="195"/>
    </location>
</feature>
<accession>A0A1H4L5H7</accession>
<keyword evidence="3" id="KW-1185">Reference proteome</keyword>
<proteinExistence type="predicted"/>
<protein>
    <recommendedName>
        <fullName evidence="4">Lipoprotein LpqN</fullName>
    </recommendedName>
</protein>
<evidence type="ECO:0000313" key="2">
    <source>
        <dbReference type="EMBL" id="SEB65726.1"/>
    </source>
</evidence>
<dbReference type="Proteomes" id="UP000182241">
    <property type="component" value="Unassembled WGS sequence"/>
</dbReference>
<organism evidence="2 3">
    <name type="scientific">Tsukamurella tyrosinosolvens</name>
    <dbReference type="NCBI Taxonomy" id="57704"/>
    <lineage>
        <taxon>Bacteria</taxon>
        <taxon>Bacillati</taxon>
        <taxon>Actinomycetota</taxon>
        <taxon>Actinomycetes</taxon>
        <taxon>Mycobacteriales</taxon>
        <taxon>Tsukamurellaceae</taxon>
        <taxon>Tsukamurella</taxon>
    </lineage>
</organism>
<evidence type="ECO:0000313" key="3">
    <source>
        <dbReference type="Proteomes" id="UP000182241"/>
    </source>
</evidence>
<dbReference type="RefSeq" id="WP_068740521.1">
    <property type="nucleotide sequence ID" value="NZ_CBDRGN010000005.1"/>
</dbReference>
<dbReference type="STRING" id="57704.SAMN04489793_0457"/>
<evidence type="ECO:0000256" key="1">
    <source>
        <dbReference type="SAM" id="SignalP"/>
    </source>
</evidence>
<dbReference type="EMBL" id="FNSA01000003">
    <property type="protein sequence ID" value="SEB65726.1"/>
    <property type="molecule type" value="Genomic_DNA"/>
</dbReference>
<name>A0A1H4L5H7_TSUTY</name>
<sequence>MSSIFTLAKRLSVAALTSIAIAGAVVAPAEAVPTTAGCRAVPQPALTLGAEGIVRVEIPAAAGWHEVAAPRGASRLALGRLEDASGQDALDAWIGVLNSNTITTSAQFADAETAHRQVLSRRSVAGPCGLPTEAVTVRHAATATEREYFVSGRYTLAQANGKTLVIYVGASTYDRNRLPQLENDLLRGYGIRLPA</sequence>